<keyword evidence="1" id="KW-0472">Membrane</keyword>
<keyword evidence="1" id="KW-1133">Transmembrane helix</keyword>
<feature type="transmembrane region" description="Helical" evidence="1">
    <location>
        <begin position="84"/>
        <end position="107"/>
    </location>
</feature>
<keyword evidence="1" id="KW-0812">Transmembrane</keyword>
<evidence type="ECO:0000256" key="1">
    <source>
        <dbReference type="SAM" id="Phobius"/>
    </source>
</evidence>
<evidence type="ECO:0000313" key="3">
    <source>
        <dbReference type="Proteomes" id="UP001469553"/>
    </source>
</evidence>
<comment type="caution">
    <text evidence="2">The sequence shown here is derived from an EMBL/GenBank/DDBJ whole genome shotgun (WGS) entry which is preliminary data.</text>
</comment>
<gene>
    <name evidence="2" type="ORF">AMECASPLE_024721</name>
</gene>
<dbReference type="EMBL" id="JAHRIP010068210">
    <property type="protein sequence ID" value="MEQ2308097.1"/>
    <property type="molecule type" value="Genomic_DNA"/>
</dbReference>
<protein>
    <submittedName>
        <fullName evidence="2">Uncharacterized protein</fullName>
    </submittedName>
</protein>
<organism evidence="2 3">
    <name type="scientific">Ameca splendens</name>
    <dbReference type="NCBI Taxonomy" id="208324"/>
    <lineage>
        <taxon>Eukaryota</taxon>
        <taxon>Metazoa</taxon>
        <taxon>Chordata</taxon>
        <taxon>Craniata</taxon>
        <taxon>Vertebrata</taxon>
        <taxon>Euteleostomi</taxon>
        <taxon>Actinopterygii</taxon>
        <taxon>Neopterygii</taxon>
        <taxon>Teleostei</taxon>
        <taxon>Neoteleostei</taxon>
        <taxon>Acanthomorphata</taxon>
        <taxon>Ovalentaria</taxon>
        <taxon>Atherinomorphae</taxon>
        <taxon>Cyprinodontiformes</taxon>
        <taxon>Goodeidae</taxon>
        <taxon>Ameca</taxon>
    </lineage>
</organism>
<accession>A0ABV0ZPB6</accession>
<reference evidence="2 3" key="1">
    <citation type="submission" date="2021-06" db="EMBL/GenBank/DDBJ databases">
        <authorList>
            <person name="Palmer J.M."/>
        </authorList>
    </citation>
    <scope>NUCLEOTIDE SEQUENCE [LARGE SCALE GENOMIC DNA]</scope>
    <source>
        <strain evidence="2 3">AS_MEX2019</strain>
        <tissue evidence="2">Muscle</tissue>
    </source>
</reference>
<keyword evidence="3" id="KW-1185">Reference proteome</keyword>
<proteinExistence type="predicted"/>
<name>A0ABV0ZPB6_9TELE</name>
<sequence>MQTLVLKDSLVNRTVMFFFCVRNPERTHTCAGRTCKLHADISQAGIQALKGNSAVTAPILQPETLFILPGFYVKAHNGNAEEKLWFLAFLLQIQLQVFGVLYLTVLFDCRYCPLSFAKQLKLC</sequence>
<dbReference type="Proteomes" id="UP001469553">
    <property type="component" value="Unassembled WGS sequence"/>
</dbReference>
<evidence type="ECO:0000313" key="2">
    <source>
        <dbReference type="EMBL" id="MEQ2308097.1"/>
    </source>
</evidence>